<feature type="domain" description="RRM" evidence="6">
    <location>
        <begin position="273"/>
        <end position="351"/>
    </location>
</feature>
<dbReference type="GO" id="GO:0043565">
    <property type="term" value="F:sequence-specific DNA binding"/>
    <property type="evidence" value="ECO:0007669"/>
    <property type="project" value="TreeGrafter"/>
</dbReference>
<feature type="compositionally biased region" description="Gly residues" evidence="5">
    <location>
        <begin position="756"/>
        <end position="777"/>
    </location>
</feature>
<dbReference type="GO" id="GO:0006357">
    <property type="term" value="P:regulation of transcription by RNA polymerase II"/>
    <property type="evidence" value="ECO:0007669"/>
    <property type="project" value="TreeGrafter"/>
</dbReference>
<evidence type="ECO:0000256" key="5">
    <source>
        <dbReference type="SAM" id="MobiDB-lite"/>
    </source>
</evidence>
<feature type="domain" description="SAP" evidence="7">
    <location>
        <begin position="17"/>
        <end position="51"/>
    </location>
</feature>
<feature type="compositionally biased region" description="Basic and acidic residues" evidence="5">
    <location>
        <begin position="369"/>
        <end position="455"/>
    </location>
</feature>
<keyword evidence="9" id="KW-1185">Reference proteome</keyword>
<dbReference type="PROSITE" id="PS50800">
    <property type="entry name" value="SAP"/>
    <property type="match status" value="1"/>
</dbReference>
<evidence type="ECO:0000256" key="1">
    <source>
        <dbReference type="ARBA" id="ARBA00004123"/>
    </source>
</evidence>
<dbReference type="GO" id="GO:0003723">
    <property type="term" value="F:RNA binding"/>
    <property type="evidence" value="ECO:0007669"/>
    <property type="project" value="UniProtKB-UniRule"/>
</dbReference>
<evidence type="ECO:0000259" key="7">
    <source>
        <dbReference type="PROSITE" id="PS50800"/>
    </source>
</evidence>
<feature type="compositionally biased region" description="Polar residues" evidence="5">
    <location>
        <begin position="743"/>
        <end position="754"/>
    </location>
</feature>
<feature type="region of interest" description="Disordered" evidence="5">
    <location>
        <begin position="341"/>
        <end position="505"/>
    </location>
</feature>
<feature type="compositionally biased region" description="Basic and acidic residues" evidence="5">
    <location>
        <begin position="651"/>
        <end position="675"/>
    </location>
</feature>
<evidence type="ECO:0000313" key="8">
    <source>
        <dbReference type="EMBL" id="KAK8721299.1"/>
    </source>
</evidence>
<evidence type="ECO:0000256" key="4">
    <source>
        <dbReference type="PROSITE-ProRule" id="PRU00176"/>
    </source>
</evidence>
<dbReference type="Gene3D" id="3.30.70.330">
    <property type="match status" value="1"/>
</dbReference>
<dbReference type="EMBL" id="JARKIK010000107">
    <property type="protein sequence ID" value="KAK8721299.1"/>
    <property type="molecule type" value="Genomic_DNA"/>
</dbReference>
<evidence type="ECO:0000256" key="3">
    <source>
        <dbReference type="ARBA" id="ARBA00023242"/>
    </source>
</evidence>
<evidence type="ECO:0008006" key="10">
    <source>
        <dbReference type="Google" id="ProtNLM"/>
    </source>
</evidence>
<feature type="compositionally biased region" description="Basic and acidic residues" evidence="5">
    <location>
        <begin position="531"/>
        <end position="594"/>
    </location>
</feature>
<feature type="compositionally biased region" description="Acidic residues" evidence="5">
    <location>
        <begin position="175"/>
        <end position="187"/>
    </location>
</feature>
<feature type="compositionally biased region" description="Gly residues" evidence="5">
    <location>
        <begin position="693"/>
        <end position="713"/>
    </location>
</feature>
<protein>
    <recommendedName>
        <fullName evidence="10">SAFB-like transcription modulator</fullName>
    </recommendedName>
</protein>
<dbReference type="GO" id="GO:0005634">
    <property type="term" value="C:nucleus"/>
    <property type="evidence" value="ECO:0007669"/>
    <property type="project" value="UniProtKB-SubCell"/>
</dbReference>
<dbReference type="AlphaFoldDB" id="A0AAW0VW42"/>
<dbReference type="Pfam" id="PF00076">
    <property type="entry name" value="RRM_1"/>
    <property type="match status" value="1"/>
</dbReference>
<name>A0AAW0VW42_CHEQU</name>
<keyword evidence="2 4" id="KW-0694">RNA-binding</keyword>
<feature type="compositionally biased region" description="Basic and acidic residues" evidence="5">
    <location>
        <begin position="601"/>
        <end position="621"/>
    </location>
</feature>
<keyword evidence="3" id="KW-0539">Nucleus</keyword>
<feature type="compositionally biased region" description="Basic and acidic residues" evidence="5">
    <location>
        <begin position="464"/>
        <end position="505"/>
    </location>
</feature>
<dbReference type="InterPro" id="IPR035979">
    <property type="entry name" value="RBD_domain_sf"/>
</dbReference>
<dbReference type="PANTHER" id="PTHR15683:SF8">
    <property type="entry name" value="SCAFFOLD ATTACHMENT FACTOR B, ISOFORM B"/>
    <property type="match status" value="1"/>
</dbReference>
<gene>
    <name evidence="8" type="ORF">OTU49_012835</name>
</gene>
<dbReference type="GO" id="GO:0050684">
    <property type="term" value="P:regulation of mRNA processing"/>
    <property type="evidence" value="ECO:0007669"/>
    <property type="project" value="TreeGrafter"/>
</dbReference>
<evidence type="ECO:0000313" key="9">
    <source>
        <dbReference type="Proteomes" id="UP001445076"/>
    </source>
</evidence>
<dbReference type="SUPFAM" id="SSF54928">
    <property type="entry name" value="RNA-binding domain, RBD"/>
    <property type="match status" value="1"/>
</dbReference>
<comment type="subcellular location">
    <subcellularLocation>
        <location evidence="1">Nucleus</location>
    </subcellularLocation>
</comment>
<dbReference type="InterPro" id="IPR051738">
    <property type="entry name" value="SAF_Modulators"/>
</dbReference>
<feature type="compositionally biased region" description="Basic and acidic residues" evidence="5">
    <location>
        <begin position="341"/>
        <end position="351"/>
    </location>
</feature>
<feature type="compositionally biased region" description="Acidic residues" evidence="5">
    <location>
        <begin position="54"/>
        <end position="63"/>
    </location>
</feature>
<dbReference type="SMART" id="SM00360">
    <property type="entry name" value="RRM"/>
    <property type="match status" value="1"/>
</dbReference>
<dbReference type="Proteomes" id="UP001445076">
    <property type="component" value="Unassembled WGS sequence"/>
</dbReference>
<dbReference type="InterPro" id="IPR003034">
    <property type="entry name" value="SAP_dom"/>
</dbReference>
<dbReference type="PROSITE" id="PS50102">
    <property type="entry name" value="RRM"/>
    <property type="match status" value="1"/>
</dbReference>
<feature type="region of interest" description="Disordered" evidence="5">
    <location>
        <begin position="531"/>
        <end position="816"/>
    </location>
</feature>
<evidence type="ECO:0000256" key="2">
    <source>
        <dbReference type="ARBA" id="ARBA00022884"/>
    </source>
</evidence>
<comment type="caution">
    <text evidence="8">The sequence shown here is derived from an EMBL/GenBank/DDBJ whole genome shotgun (WGS) entry which is preliminary data.</text>
</comment>
<feature type="compositionally biased region" description="Basic and acidic residues" evidence="5">
    <location>
        <begin position="203"/>
        <end position="212"/>
    </location>
</feature>
<feature type="compositionally biased region" description="Acidic residues" evidence="5">
    <location>
        <begin position="100"/>
        <end position="117"/>
    </location>
</feature>
<dbReference type="InterPro" id="IPR000504">
    <property type="entry name" value="RRM_dom"/>
</dbReference>
<dbReference type="PANTHER" id="PTHR15683">
    <property type="entry name" value="SCAFFOLD ATTACHMENT FACTOR B-RELATED"/>
    <property type="match status" value="1"/>
</dbReference>
<reference evidence="8 9" key="1">
    <citation type="journal article" date="2024" name="BMC Genomics">
        <title>Genome assembly of redclaw crayfish (Cherax quadricarinatus) provides insights into its immune adaptation and hypoxia tolerance.</title>
        <authorList>
            <person name="Liu Z."/>
            <person name="Zheng J."/>
            <person name="Li H."/>
            <person name="Fang K."/>
            <person name="Wang S."/>
            <person name="He J."/>
            <person name="Zhou D."/>
            <person name="Weng S."/>
            <person name="Chi M."/>
            <person name="Gu Z."/>
            <person name="He J."/>
            <person name="Li F."/>
            <person name="Wang M."/>
        </authorList>
    </citation>
    <scope>NUCLEOTIDE SEQUENCE [LARGE SCALE GENOMIC DNA]</scope>
    <source>
        <strain evidence="8">ZL_2023a</strain>
    </source>
</reference>
<sequence length="816" mass="91854">HTITTTIMSTESKPKKIDDLRVVDLRAELEKRGLDKTGVKATLTERLRKALEDDGHDADEYEFENTLPSTPVKSNRKSGDGDEEMANHINGDSGNAKDDDKDDYQEEELEDEEDQEEVNDKESQEAADTKEEKGKEQEKDATLDAKGKLKSDEEAGHGDEDDVRNIEDDSINLMLEDEDKMLEDEMTFNDSERMDQDDSSNADGKERSHTKEGSSTTHGNADSMGKKDISDSDSKDKKECDKPKSSGEEKGKDDKLKDDKDHKKSSSGGSGGRNLWVSGLASSTRAQDLKSVFSKYGKVTSAKIVTNAKTPGAKCYGFVTMASSDDAAKCISQLNHTELHGRMIQVEKAKGEPGGPTRNKASSSSSNRKPSDSKKDSSSDKKKEGDKKEGDKKDGSDDKEGLDDKSGKDGDKNDRRSHSKDISRSSKDRDRRGPRNNRPFERRQDNYKFEPRGGRNEVLSFKQIMDERERQRLRARERVMREEERRRREDEVRQRNIERRQREEAERLQREREKLRLEREKIERQKHELLRLEREHQRMEREKLEREREELRRQQMRYEETRRSIKRPAEDRERREFFEDRKRPAPDNRSRFDEAPAPQRRYNEDRSYERGSEPARFERGGHGSHASHGGGSGGREDLRGAPPGVGGAANRYDDRRDDRRPVDRSGPRDDRDHRGPLPPQASRDRPRERYSGSGLGGGGGGGDAWRTGGGMGDSKGSYGSSSAMMGGSMGTSGLSVRGGDSQGWRTSSSMNNSDRWGGGSGPGMGGRGGSGNMGGMGMSEMLRADLNHVSQPGMSSMSMPMLSQNDRFPMSNFRKY</sequence>
<evidence type="ECO:0000259" key="6">
    <source>
        <dbReference type="PROSITE" id="PS50102"/>
    </source>
</evidence>
<organism evidence="8 9">
    <name type="scientific">Cherax quadricarinatus</name>
    <name type="common">Australian red claw crayfish</name>
    <dbReference type="NCBI Taxonomy" id="27406"/>
    <lineage>
        <taxon>Eukaryota</taxon>
        <taxon>Metazoa</taxon>
        <taxon>Ecdysozoa</taxon>
        <taxon>Arthropoda</taxon>
        <taxon>Crustacea</taxon>
        <taxon>Multicrustacea</taxon>
        <taxon>Malacostraca</taxon>
        <taxon>Eumalacostraca</taxon>
        <taxon>Eucarida</taxon>
        <taxon>Decapoda</taxon>
        <taxon>Pleocyemata</taxon>
        <taxon>Astacidea</taxon>
        <taxon>Parastacoidea</taxon>
        <taxon>Parastacidae</taxon>
        <taxon>Cherax</taxon>
    </lineage>
</organism>
<feature type="compositionally biased region" description="Basic and acidic residues" evidence="5">
    <location>
        <begin position="118"/>
        <end position="167"/>
    </location>
</feature>
<feature type="compositionally biased region" description="Low complexity" evidence="5">
    <location>
        <begin position="794"/>
        <end position="803"/>
    </location>
</feature>
<feature type="compositionally biased region" description="Low complexity" evidence="5">
    <location>
        <begin position="714"/>
        <end position="735"/>
    </location>
</feature>
<dbReference type="SUPFAM" id="SSF68906">
    <property type="entry name" value="SAP domain"/>
    <property type="match status" value="1"/>
</dbReference>
<dbReference type="Gene3D" id="1.10.720.30">
    <property type="entry name" value="SAP domain"/>
    <property type="match status" value="1"/>
</dbReference>
<dbReference type="SMART" id="SM00513">
    <property type="entry name" value="SAP"/>
    <property type="match status" value="1"/>
</dbReference>
<dbReference type="InterPro" id="IPR036361">
    <property type="entry name" value="SAP_dom_sf"/>
</dbReference>
<feature type="non-terminal residue" evidence="8">
    <location>
        <position position="1"/>
    </location>
</feature>
<feature type="region of interest" description="Disordered" evidence="5">
    <location>
        <begin position="52"/>
        <end position="275"/>
    </location>
</feature>
<dbReference type="InterPro" id="IPR012677">
    <property type="entry name" value="Nucleotide-bd_a/b_plait_sf"/>
</dbReference>
<proteinExistence type="predicted"/>
<accession>A0AAW0VW42</accession>
<feature type="compositionally biased region" description="Basic and acidic residues" evidence="5">
    <location>
        <begin position="224"/>
        <end position="264"/>
    </location>
</feature>
<dbReference type="Pfam" id="PF02037">
    <property type="entry name" value="SAP"/>
    <property type="match status" value="1"/>
</dbReference>